<organism evidence="2 3">
    <name type="scientific">candidate division TA06 bacterium DG_78</name>
    <dbReference type="NCBI Taxonomy" id="1703772"/>
    <lineage>
        <taxon>Bacteria</taxon>
        <taxon>Bacteria division TA06</taxon>
    </lineage>
</organism>
<dbReference type="PROSITE" id="PS50801">
    <property type="entry name" value="STAS"/>
    <property type="match status" value="1"/>
</dbReference>
<dbReference type="AlphaFoldDB" id="A0A0S7YFN3"/>
<evidence type="ECO:0000259" key="1">
    <source>
        <dbReference type="PROSITE" id="PS50801"/>
    </source>
</evidence>
<dbReference type="Gene3D" id="3.30.750.24">
    <property type="entry name" value="STAS domain"/>
    <property type="match status" value="1"/>
</dbReference>
<gene>
    <name evidence="2" type="ORF">AMJ52_03570</name>
</gene>
<sequence>MKIQAVEACKDKTVSFFLPSGEIDEKEFEIIEQKLNSMITDGEYNVIIDLSRVSHMNYKVVGWLIDYQKKFKDFGGDIKLVNVSPYLYDILRLYGFYPFEIYPSKRAALKSFV</sequence>
<dbReference type="Pfam" id="PF01740">
    <property type="entry name" value="STAS"/>
    <property type="match status" value="1"/>
</dbReference>
<dbReference type="InterPro" id="IPR002645">
    <property type="entry name" value="STAS_dom"/>
</dbReference>
<dbReference type="PANTHER" id="PTHR33495:SF2">
    <property type="entry name" value="ANTI-SIGMA FACTOR ANTAGONIST TM_1081-RELATED"/>
    <property type="match status" value="1"/>
</dbReference>
<dbReference type="SUPFAM" id="SSF52091">
    <property type="entry name" value="SpoIIaa-like"/>
    <property type="match status" value="1"/>
</dbReference>
<dbReference type="CDD" id="cd07043">
    <property type="entry name" value="STAS_anti-anti-sigma_factors"/>
    <property type="match status" value="1"/>
</dbReference>
<name>A0A0S7YFN3_UNCT6</name>
<evidence type="ECO:0000313" key="3">
    <source>
        <dbReference type="Proteomes" id="UP000051012"/>
    </source>
</evidence>
<dbReference type="GO" id="GO:0043856">
    <property type="term" value="F:anti-sigma factor antagonist activity"/>
    <property type="evidence" value="ECO:0007669"/>
    <property type="project" value="TreeGrafter"/>
</dbReference>
<evidence type="ECO:0000313" key="2">
    <source>
        <dbReference type="EMBL" id="KPJ73472.1"/>
    </source>
</evidence>
<proteinExistence type="predicted"/>
<protein>
    <recommendedName>
        <fullName evidence="1">STAS domain-containing protein</fullName>
    </recommendedName>
</protein>
<dbReference type="PANTHER" id="PTHR33495">
    <property type="entry name" value="ANTI-SIGMA FACTOR ANTAGONIST TM_1081-RELATED-RELATED"/>
    <property type="match status" value="1"/>
</dbReference>
<dbReference type="Proteomes" id="UP000051012">
    <property type="component" value="Unassembled WGS sequence"/>
</dbReference>
<comment type="caution">
    <text evidence="2">The sequence shown here is derived from an EMBL/GenBank/DDBJ whole genome shotgun (WGS) entry which is preliminary data.</text>
</comment>
<reference evidence="2 3" key="1">
    <citation type="journal article" date="2015" name="Microbiome">
        <title>Genomic resolution of linkages in carbon, nitrogen, and sulfur cycling among widespread estuary sediment bacteria.</title>
        <authorList>
            <person name="Baker B.J."/>
            <person name="Lazar C.S."/>
            <person name="Teske A.P."/>
            <person name="Dick G.J."/>
        </authorList>
    </citation>
    <scope>NUCLEOTIDE SEQUENCE [LARGE SCALE GENOMIC DNA]</scope>
    <source>
        <strain evidence="2">DG_78</strain>
    </source>
</reference>
<feature type="domain" description="STAS" evidence="1">
    <location>
        <begin position="4"/>
        <end position="113"/>
    </location>
</feature>
<dbReference type="InterPro" id="IPR036513">
    <property type="entry name" value="STAS_dom_sf"/>
</dbReference>
<dbReference type="EMBL" id="LJNI01000032">
    <property type="protein sequence ID" value="KPJ73472.1"/>
    <property type="molecule type" value="Genomic_DNA"/>
</dbReference>
<accession>A0A0S7YFN3</accession>